<sequence length="481" mass="54496">MTLWKMDSARTSFLHQLLGTSDSMKNITNTIPSQQLAHTTVHGQYQRYGLYSTFWRNEIKNSQHLSNEDMEILFSAPYNTDNTLRSISIQPSRFTILCNGNTERMEVTTGNLSIFESTLGSSPPRPFWVSIQSPNQTLRELTTSPSSIVDQRLQKPLDNDKSTSCNTDNTKLTVSTLVSTRYSESITTTTIHYHPNKRERFVAQESDMGLARMEPRRNTMKSASGAAIAITNKSKNIIPSTKIRQAVYKRWCEFTDLNFMEPNVFHLTSFLASQYETKKSKISTVLAYQSSILALFTAAQSNQIRNHQHFQDFQKGGLRQGTILPQKFFDYDLQPALSYILSLGDNNKMTVELLTAKKYRGYWKYDILLLVIVAPKEKRSGMRITKTVTIHPHSDPLVCPVNTYKAYCSRVASASVSVLHPVFSQVSLVPLLRYVYHHDQGLSSQRISKYINQVMKFVGRPPGAPIPKAGVSVENLVVQEN</sequence>
<name>A0A8H7VJW4_9FUNG</name>
<comment type="caution">
    <text evidence="1">The sequence shown here is derived from an EMBL/GenBank/DDBJ whole genome shotgun (WGS) entry which is preliminary data.</text>
</comment>
<dbReference type="Proteomes" id="UP000646827">
    <property type="component" value="Unassembled WGS sequence"/>
</dbReference>
<dbReference type="AlphaFoldDB" id="A0A8H7VJW4"/>
<reference evidence="1 2" key="1">
    <citation type="submission" date="2020-12" db="EMBL/GenBank/DDBJ databases">
        <title>Metabolic potential, ecology and presence of endohyphal bacteria is reflected in genomic diversity of Mucoromycotina.</title>
        <authorList>
            <person name="Muszewska A."/>
            <person name="Okrasinska A."/>
            <person name="Steczkiewicz K."/>
            <person name="Drgas O."/>
            <person name="Orlowska M."/>
            <person name="Perlinska-Lenart U."/>
            <person name="Aleksandrzak-Piekarczyk T."/>
            <person name="Szatraj K."/>
            <person name="Zielenkiewicz U."/>
            <person name="Pilsyk S."/>
            <person name="Malc E."/>
            <person name="Mieczkowski P."/>
            <person name="Kruszewska J.S."/>
            <person name="Biernat P."/>
            <person name="Pawlowska J."/>
        </authorList>
    </citation>
    <scope>NUCLEOTIDE SEQUENCE [LARGE SCALE GENOMIC DNA]</scope>
    <source>
        <strain evidence="1 2">CBS 142.35</strain>
    </source>
</reference>
<evidence type="ECO:0000313" key="1">
    <source>
        <dbReference type="EMBL" id="KAG2221602.1"/>
    </source>
</evidence>
<protein>
    <submittedName>
        <fullName evidence="1">Uncharacterized protein</fullName>
    </submittedName>
</protein>
<keyword evidence="2" id="KW-1185">Reference proteome</keyword>
<accession>A0A8H7VJW4</accession>
<dbReference type="OrthoDB" id="2400069at2759"/>
<evidence type="ECO:0000313" key="2">
    <source>
        <dbReference type="Proteomes" id="UP000646827"/>
    </source>
</evidence>
<gene>
    <name evidence="1" type="ORF">INT45_005176</name>
</gene>
<proteinExistence type="predicted"/>
<organism evidence="1 2">
    <name type="scientific">Circinella minor</name>
    <dbReference type="NCBI Taxonomy" id="1195481"/>
    <lineage>
        <taxon>Eukaryota</taxon>
        <taxon>Fungi</taxon>
        <taxon>Fungi incertae sedis</taxon>
        <taxon>Mucoromycota</taxon>
        <taxon>Mucoromycotina</taxon>
        <taxon>Mucoromycetes</taxon>
        <taxon>Mucorales</taxon>
        <taxon>Lichtheimiaceae</taxon>
        <taxon>Circinella</taxon>
    </lineage>
</organism>
<dbReference type="EMBL" id="JAEPRB010000104">
    <property type="protein sequence ID" value="KAG2221602.1"/>
    <property type="molecule type" value="Genomic_DNA"/>
</dbReference>